<accession>A0A0D0BDT7</accession>
<evidence type="ECO:0000256" key="1">
    <source>
        <dbReference type="ARBA" id="ARBA00022737"/>
    </source>
</evidence>
<dbReference type="InterPro" id="IPR013105">
    <property type="entry name" value="TPR_2"/>
</dbReference>
<dbReference type="SUPFAM" id="SSF48452">
    <property type="entry name" value="TPR-like"/>
    <property type="match status" value="1"/>
</dbReference>
<dbReference type="Gene3D" id="1.25.40.10">
    <property type="entry name" value="Tetratricopeptide repeat domain"/>
    <property type="match status" value="1"/>
</dbReference>
<dbReference type="InterPro" id="IPR011990">
    <property type="entry name" value="TPR-like_helical_dom_sf"/>
</dbReference>
<evidence type="ECO:0000313" key="5">
    <source>
        <dbReference type="Proteomes" id="UP000053593"/>
    </source>
</evidence>
<organism evidence="4 5">
    <name type="scientific">Collybiopsis luxurians FD-317 M1</name>
    <dbReference type="NCBI Taxonomy" id="944289"/>
    <lineage>
        <taxon>Eukaryota</taxon>
        <taxon>Fungi</taxon>
        <taxon>Dikarya</taxon>
        <taxon>Basidiomycota</taxon>
        <taxon>Agaricomycotina</taxon>
        <taxon>Agaricomycetes</taxon>
        <taxon>Agaricomycetidae</taxon>
        <taxon>Agaricales</taxon>
        <taxon>Marasmiineae</taxon>
        <taxon>Omphalotaceae</taxon>
        <taxon>Collybiopsis</taxon>
        <taxon>Collybiopsis luxurians</taxon>
    </lineage>
</organism>
<keyword evidence="2 3" id="KW-0802">TPR repeat</keyword>
<dbReference type="Pfam" id="PF13174">
    <property type="entry name" value="TPR_6"/>
    <property type="match status" value="1"/>
</dbReference>
<dbReference type="PANTHER" id="PTHR15175">
    <property type="entry name" value="NEUTROPHIL CYTOSOLIC FACTOR 2, NEUTROPHIL NADPH OXIDASE FACTOR 2"/>
    <property type="match status" value="1"/>
</dbReference>
<feature type="repeat" description="TPR" evidence="3">
    <location>
        <begin position="10"/>
        <end position="43"/>
    </location>
</feature>
<sequence length="149" mass="17105">MLFQRIPDTSKIVMNLGLIYMNQENFTLAIEKFTKAIALDHYFAIAYFQRGVCQYELKQLENALQDFHDAELMMRGNDVVYYRELGLPFELHADQVHLNHGLTLIQLGRHSEGVAYLSKSGAQENDDHELFTMLTISPPTQQTTIPAEI</sequence>
<dbReference type="InterPro" id="IPR051864">
    <property type="entry name" value="NCF2_NOXA1"/>
</dbReference>
<keyword evidence="5" id="KW-1185">Reference proteome</keyword>
<dbReference type="EMBL" id="KN834838">
    <property type="protein sequence ID" value="KIK52736.1"/>
    <property type="molecule type" value="Genomic_DNA"/>
</dbReference>
<evidence type="ECO:0000256" key="2">
    <source>
        <dbReference type="ARBA" id="ARBA00022803"/>
    </source>
</evidence>
<dbReference type="Proteomes" id="UP000053593">
    <property type="component" value="Unassembled WGS sequence"/>
</dbReference>
<dbReference type="SMART" id="SM00028">
    <property type="entry name" value="TPR"/>
    <property type="match status" value="2"/>
</dbReference>
<name>A0A0D0BDT7_9AGAR</name>
<keyword evidence="1" id="KW-0677">Repeat</keyword>
<proteinExistence type="predicted"/>
<dbReference type="PROSITE" id="PS50005">
    <property type="entry name" value="TPR"/>
    <property type="match status" value="1"/>
</dbReference>
<dbReference type="HOGENOM" id="CLU_1749879_0_0_1"/>
<dbReference type="InterPro" id="IPR019734">
    <property type="entry name" value="TPR_rpt"/>
</dbReference>
<protein>
    <submittedName>
        <fullName evidence="4">Uncharacterized protein</fullName>
    </submittedName>
</protein>
<dbReference type="PANTHER" id="PTHR15175:SF0">
    <property type="entry name" value="SH3 DOMAIN-CONTAINING PROTEIN C23A1.17"/>
    <property type="match status" value="1"/>
</dbReference>
<evidence type="ECO:0000313" key="4">
    <source>
        <dbReference type="EMBL" id="KIK52736.1"/>
    </source>
</evidence>
<reference evidence="4 5" key="1">
    <citation type="submission" date="2014-04" db="EMBL/GenBank/DDBJ databases">
        <title>Evolutionary Origins and Diversification of the Mycorrhizal Mutualists.</title>
        <authorList>
            <consortium name="DOE Joint Genome Institute"/>
            <consortium name="Mycorrhizal Genomics Consortium"/>
            <person name="Kohler A."/>
            <person name="Kuo A."/>
            <person name="Nagy L.G."/>
            <person name="Floudas D."/>
            <person name="Copeland A."/>
            <person name="Barry K.W."/>
            <person name="Cichocki N."/>
            <person name="Veneault-Fourrey C."/>
            <person name="LaButti K."/>
            <person name="Lindquist E.A."/>
            <person name="Lipzen A."/>
            <person name="Lundell T."/>
            <person name="Morin E."/>
            <person name="Murat C."/>
            <person name="Riley R."/>
            <person name="Ohm R."/>
            <person name="Sun H."/>
            <person name="Tunlid A."/>
            <person name="Henrissat B."/>
            <person name="Grigoriev I.V."/>
            <person name="Hibbett D.S."/>
            <person name="Martin F."/>
        </authorList>
    </citation>
    <scope>NUCLEOTIDE SEQUENCE [LARGE SCALE GENOMIC DNA]</scope>
    <source>
        <strain evidence="4 5">FD-317 M1</strain>
    </source>
</reference>
<dbReference type="AlphaFoldDB" id="A0A0D0BDT7"/>
<dbReference type="Pfam" id="PF07719">
    <property type="entry name" value="TPR_2"/>
    <property type="match status" value="1"/>
</dbReference>
<gene>
    <name evidence="4" type="ORF">GYMLUDRAFT_963014</name>
</gene>
<evidence type="ECO:0000256" key="3">
    <source>
        <dbReference type="PROSITE-ProRule" id="PRU00339"/>
    </source>
</evidence>
<dbReference type="OrthoDB" id="9450131at2759"/>